<dbReference type="InterPro" id="IPR036428">
    <property type="entry name" value="PCD_sf"/>
</dbReference>
<comment type="similarity">
    <text evidence="2">Belongs to the pterin-4-alpha-carbinolamine dehydratase family.</text>
</comment>
<organism evidence="6 7">
    <name type="scientific">Lactuca sativa</name>
    <name type="common">Garden lettuce</name>
    <dbReference type="NCBI Taxonomy" id="4236"/>
    <lineage>
        <taxon>Eukaryota</taxon>
        <taxon>Viridiplantae</taxon>
        <taxon>Streptophyta</taxon>
        <taxon>Embryophyta</taxon>
        <taxon>Tracheophyta</taxon>
        <taxon>Spermatophyta</taxon>
        <taxon>Magnoliopsida</taxon>
        <taxon>eudicotyledons</taxon>
        <taxon>Gunneridae</taxon>
        <taxon>Pentapetalae</taxon>
        <taxon>asterids</taxon>
        <taxon>campanulids</taxon>
        <taxon>Asterales</taxon>
        <taxon>Asteraceae</taxon>
        <taxon>Cichorioideae</taxon>
        <taxon>Cichorieae</taxon>
        <taxon>Lactucinae</taxon>
        <taxon>Lactuca</taxon>
    </lineage>
</organism>
<proteinExistence type="inferred from homology"/>
<dbReference type="GO" id="GO:0005739">
    <property type="term" value="C:mitochondrion"/>
    <property type="evidence" value="ECO:0000318"/>
    <property type="project" value="GO_Central"/>
</dbReference>
<dbReference type="SUPFAM" id="SSF55248">
    <property type="entry name" value="PCD-like"/>
    <property type="match status" value="1"/>
</dbReference>
<dbReference type="PANTHER" id="PTHR12599:SF0">
    <property type="entry name" value="PTERIN-4-ALPHA-CARBINOLAMINE DEHYDRATASE"/>
    <property type="match status" value="1"/>
</dbReference>
<sequence length="188" mass="21621">MLVFFFILSITYAFLHITQGALALVVFVSYFDRHFLHIQLEPSPLSIVGPHGRCDVSANLLCIVCEISDLLLKKCVPCDKKDLSPMREETTNRFRLQVPKWEWVSDDHGVMKLRRKWKVKTFLQGLEFFKVVANLAHAEDHHPDLHLVDSLNITIELCTHACGGLTENDFILAAKIDKLPLQQFLRHM</sequence>
<keyword evidence="4" id="KW-0456">Lyase</keyword>
<dbReference type="PANTHER" id="PTHR12599">
    <property type="entry name" value="PTERIN-4-ALPHA-CARBINOLAMINE DEHYDRATASE"/>
    <property type="match status" value="1"/>
</dbReference>
<comment type="catalytic activity">
    <reaction evidence="1">
        <text>(4aS,6R)-4a-hydroxy-L-erythro-5,6,7,8-tetrahydrobiopterin = (6R)-L-erythro-6,7-dihydrobiopterin + H2O</text>
        <dbReference type="Rhea" id="RHEA:11920"/>
        <dbReference type="ChEBI" id="CHEBI:15377"/>
        <dbReference type="ChEBI" id="CHEBI:15642"/>
        <dbReference type="ChEBI" id="CHEBI:43120"/>
        <dbReference type="EC" id="4.2.1.96"/>
    </reaction>
</comment>
<dbReference type="Pfam" id="PF01329">
    <property type="entry name" value="Pterin_4a"/>
    <property type="match status" value="1"/>
</dbReference>
<dbReference type="Gene3D" id="3.30.1360.20">
    <property type="entry name" value="Transcriptional coactivator/pterin dehydratase"/>
    <property type="match status" value="1"/>
</dbReference>
<gene>
    <name evidence="6" type="ORF">LSAT_V11C700355370</name>
</gene>
<dbReference type="EMBL" id="NBSK02000007">
    <property type="protein sequence ID" value="KAJ0198548.1"/>
    <property type="molecule type" value="Genomic_DNA"/>
</dbReference>
<keyword evidence="7" id="KW-1185">Reference proteome</keyword>
<accession>A0A9R1V5B6</accession>
<protein>
    <recommendedName>
        <fullName evidence="3">4a-hydroxytetrahydrobiopterin dehydratase</fullName>
        <ecNumber evidence="3">4.2.1.96</ecNumber>
    </recommendedName>
    <alternativeName>
        <fullName evidence="5">4-alpha-hydroxy-tetrahydropterin dehydratase</fullName>
    </alternativeName>
</protein>
<name>A0A9R1V5B6_LACSA</name>
<dbReference type="GO" id="GO:0008124">
    <property type="term" value="F:4-alpha-hydroxytetrahydrobiopterin dehydratase activity"/>
    <property type="evidence" value="ECO:0000318"/>
    <property type="project" value="GO_Central"/>
</dbReference>
<dbReference type="InterPro" id="IPR001533">
    <property type="entry name" value="Pterin_deHydtase"/>
</dbReference>
<comment type="caution">
    <text evidence="6">The sequence shown here is derived from an EMBL/GenBank/DDBJ whole genome shotgun (WGS) entry which is preliminary data.</text>
</comment>
<evidence type="ECO:0000313" key="6">
    <source>
        <dbReference type="EMBL" id="KAJ0198548.1"/>
    </source>
</evidence>
<evidence type="ECO:0000256" key="4">
    <source>
        <dbReference type="ARBA" id="ARBA00023239"/>
    </source>
</evidence>
<reference evidence="6 7" key="1">
    <citation type="journal article" date="2017" name="Nat. Commun.">
        <title>Genome assembly with in vitro proximity ligation data and whole-genome triplication in lettuce.</title>
        <authorList>
            <person name="Reyes-Chin-Wo S."/>
            <person name="Wang Z."/>
            <person name="Yang X."/>
            <person name="Kozik A."/>
            <person name="Arikit S."/>
            <person name="Song C."/>
            <person name="Xia L."/>
            <person name="Froenicke L."/>
            <person name="Lavelle D.O."/>
            <person name="Truco M.J."/>
            <person name="Xia R."/>
            <person name="Zhu S."/>
            <person name="Xu C."/>
            <person name="Xu H."/>
            <person name="Xu X."/>
            <person name="Cox K."/>
            <person name="Korf I."/>
            <person name="Meyers B.C."/>
            <person name="Michelmore R.W."/>
        </authorList>
    </citation>
    <scope>NUCLEOTIDE SEQUENCE [LARGE SCALE GENOMIC DNA]</scope>
    <source>
        <strain evidence="7">cv. Salinas</strain>
        <tissue evidence="6">Seedlings</tissue>
    </source>
</reference>
<evidence type="ECO:0000256" key="5">
    <source>
        <dbReference type="ARBA" id="ARBA00030497"/>
    </source>
</evidence>
<evidence type="ECO:0000256" key="1">
    <source>
        <dbReference type="ARBA" id="ARBA00001554"/>
    </source>
</evidence>
<dbReference type="GO" id="GO:0006729">
    <property type="term" value="P:tetrahydrobiopterin biosynthetic process"/>
    <property type="evidence" value="ECO:0007669"/>
    <property type="project" value="InterPro"/>
</dbReference>
<evidence type="ECO:0000256" key="2">
    <source>
        <dbReference type="ARBA" id="ARBA00006472"/>
    </source>
</evidence>
<evidence type="ECO:0000313" key="7">
    <source>
        <dbReference type="Proteomes" id="UP000235145"/>
    </source>
</evidence>
<evidence type="ECO:0000256" key="3">
    <source>
        <dbReference type="ARBA" id="ARBA00013252"/>
    </source>
</evidence>
<dbReference type="Proteomes" id="UP000235145">
    <property type="component" value="Unassembled WGS sequence"/>
</dbReference>
<dbReference type="AlphaFoldDB" id="A0A9R1V5B6"/>
<dbReference type="EC" id="4.2.1.96" evidence="3"/>